<dbReference type="AlphaFoldDB" id="A0AAE3AWJ2"/>
<protein>
    <submittedName>
        <fullName evidence="2">DUF418 domain-containing protein</fullName>
    </submittedName>
</protein>
<evidence type="ECO:0000313" key="2">
    <source>
        <dbReference type="EMBL" id="MCC2167392.1"/>
    </source>
</evidence>
<evidence type="ECO:0000313" key="3">
    <source>
        <dbReference type="Proteomes" id="UP001199355"/>
    </source>
</evidence>
<feature type="transmembrane region" description="Helical" evidence="1">
    <location>
        <begin position="117"/>
        <end position="140"/>
    </location>
</feature>
<keyword evidence="1" id="KW-0812">Transmembrane</keyword>
<feature type="transmembrane region" description="Helical" evidence="1">
    <location>
        <begin position="21"/>
        <end position="40"/>
    </location>
</feature>
<keyword evidence="1" id="KW-0472">Membrane</keyword>
<keyword evidence="1" id="KW-1133">Transmembrane helix</keyword>
<gene>
    <name evidence="2" type="ORF">LKD45_06730</name>
</gene>
<comment type="caution">
    <text evidence="2">The sequence shown here is derived from an EMBL/GenBank/DDBJ whole genome shotgun (WGS) entry which is preliminary data.</text>
</comment>
<feature type="transmembrane region" description="Helical" evidence="1">
    <location>
        <begin position="80"/>
        <end position="97"/>
    </location>
</feature>
<sequence length="150" mass="16788">MLGYFLEKAVSTEKCRQLSGWKLSAGLAMSVIAAAVMVIADRKLSGEYHESVLNLMIPLMACAVYLGVRRFFVMHTNIRGAGIIACLGSCAFGVYLLEHIGQKLFLKLYLQLADRTFGIFACSVYICCILLFSFVCTWLIRKSKIVRKFI</sequence>
<proteinExistence type="predicted"/>
<organism evidence="2 3">
    <name type="scientific">Gallintestinimicrobium propionicum</name>
    <dbReference type="NCBI Taxonomy" id="2981770"/>
    <lineage>
        <taxon>Bacteria</taxon>
        <taxon>Bacillati</taxon>
        <taxon>Bacillota</taxon>
        <taxon>Clostridia</taxon>
        <taxon>Lachnospirales</taxon>
        <taxon>Lachnospiraceae</taxon>
        <taxon>Gallintestinimicrobium</taxon>
    </lineage>
</organism>
<name>A0AAE3AWJ2_9FIRM</name>
<accession>A0AAE3AWJ2</accession>
<keyword evidence="3" id="KW-1185">Reference proteome</keyword>
<reference evidence="2 3" key="1">
    <citation type="submission" date="2021-10" db="EMBL/GenBank/DDBJ databases">
        <title>Anaerobic single-cell dispensing facilitates the cultivation of human gut bacteria.</title>
        <authorList>
            <person name="Afrizal A."/>
        </authorList>
    </citation>
    <scope>NUCLEOTIDE SEQUENCE [LARGE SCALE GENOMIC DNA]</scope>
    <source>
        <strain evidence="2 3">CLA-AA-H244</strain>
    </source>
</reference>
<feature type="transmembrane region" description="Helical" evidence="1">
    <location>
        <begin position="52"/>
        <end position="68"/>
    </location>
</feature>
<dbReference type="EMBL" id="JAJEQF010000013">
    <property type="protein sequence ID" value="MCC2167392.1"/>
    <property type="molecule type" value="Genomic_DNA"/>
</dbReference>
<dbReference type="Proteomes" id="UP001199355">
    <property type="component" value="Unassembled WGS sequence"/>
</dbReference>
<evidence type="ECO:0000256" key="1">
    <source>
        <dbReference type="SAM" id="Phobius"/>
    </source>
</evidence>